<gene>
    <name evidence="7" type="primary">rpsK</name>
    <name evidence="10" type="ORF">COT26_03440</name>
</gene>
<dbReference type="Proteomes" id="UP000236845">
    <property type="component" value="Unassembled WGS sequence"/>
</dbReference>
<comment type="caution">
    <text evidence="10">The sequence shown here is derived from an EMBL/GenBank/DDBJ whole genome shotgun (WGS) entry which is preliminary data.</text>
</comment>
<comment type="subunit">
    <text evidence="7">Part of the 30S ribosomal subunit. Interacts with proteins S7 and S18. Binds to IF-3.</text>
</comment>
<accession>A0A2H0YRQ7</accession>
<dbReference type="GO" id="GO:0006412">
    <property type="term" value="P:translation"/>
    <property type="evidence" value="ECO:0007669"/>
    <property type="project" value="UniProtKB-UniRule"/>
</dbReference>
<dbReference type="SUPFAM" id="SSF53137">
    <property type="entry name" value="Translational machinery components"/>
    <property type="match status" value="1"/>
</dbReference>
<dbReference type="AlphaFoldDB" id="A0A2H0YRQ7"/>
<evidence type="ECO:0000256" key="1">
    <source>
        <dbReference type="ARBA" id="ARBA00006194"/>
    </source>
</evidence>
<keyword evidence="4 7" id="KW-0689">Ribosomal protein</keyword>
<dbReference type="HAMAP" id="MF_01310">
    <property type="entry name" value="Ribosomal_uS11"/>
    <property type="match status" value="1"/>
</dbReference>
<keyword evidence="2 7" id="KW-0699">rRNA-binding</keyword>
<evidence type="ECO:0000256" key="8">
    <source>
        <dbReference type="RuleBase" id="RU003629"/>
    </source>
</evidence>
<dbReference type="GO" id="GO:0019843">
    <property type="term" value="F:rRNA binding"/>
    <property type="evidence" value="ECO:0007669"/>
    <property type="project" value="UniProtKB-UniRule"/>
</dbReference>
<dbReference type="InterPro" id="IPR018102">
    <property type="entry name" value="Ribosomal_uS11_CS"/>
</dbReference>
<evidence type="ECO:0000256" key="3">
    <source>
        <dbReference type="ARBA" id="ARBA00022884"/>
    </source>
</evidence>
<name>A0A2H0YRQ7_9BACT</name>
<dbReference type="NCBIfam" id="NF003698">
    <property type="entry name" value="PRK05309.1"/>
    <property type="match status" value="1"/>
</dbReference>
<feature type="region of interest" description="Disordered" evidence="9">
    <location>
        <begin position="1"/>
        <end position="34"/>
    </location>
</feature>
<keyword evidence="3 7" id="KW-0694">RNA-binding</keyword>
<sequence>MTEEPKKSEELETAKKPAEKTEANVVSPKRRRKKTKKFVQHGIAHIQASYNNTIISITDLNGDVLGWASAGQVGFKGPKKGTPYAAGVVVKNLLEKIKEVGLRQVDVKVKGIGSGREAAIRALAGAGLAIVGIKDLTPIPHNGVRPPKVRRV</sequence>
<dbReference type="Pfam" id="PF00411">
    <property type="entry name" value="Ribosomal_S11"/>
    <property type="match status" value="1"/>
</dbReference>
<dbReference type="GO" id="GO:0003735">
    <property type="term" value="F:structural constituent of ribosome"/>
    <property type="evidence" value="ECO:0007669"/>
    <property type="project" value="InterPro"/>
</dbReference>
<evidence type="ECO:0000313" key="10">
    <source>
        <dbReference type="EMBL" id="PIS40422.1"/>
    </source>
</evidence>
<comment type="function">
    <text evidence="7">Located on the platform of the 30S subunit, it bridges several disparate RNA helices of the 16S rRNA. Forms part of the Shine-Dalgarno cleft in the 70S ribosome.</text>
</comment>
<protein>
    <recommendedName>
        <fullName evidence="6 7">Small ribosomal subunit protein uS11</fullName>
    </recommendedName>
</protein>
<evidence type="ECO:0000256" key="7">
    <source>
        <dbReference type="HAMAP-Rule" id="MF_01310"/>
    </source>
</evidence>
<reference evidence="11" key="1">
    <citation type="submission" date="2017-09" db="EMBL/GenBank/DDBJ databases">
        <title>Depth-based differentiation of microbial function through sediment-hosted aquifers and enrichment of novel symbionts in the deep terrestrial subsurface.</title>
        <authorList>
            <person name="Probst A.J."/>
            <person name="Ladd B."/>
            <person name="Jarett J.K."/>
            <person name="Geller-Mcgrath D.E."/>
            <person name="Sieber C.M.K."/>
            <person name="Emerson J.B."/>
            <person name="Anantharaman K."/>
            <person name="Thomas B.C."/>
            <person name="Malmstrom R."/>
            <person name="Stieglmeier M."/>
            <person name="Klingl A."/>
            <person name="Woyke T."/>
            <person name="Ryan C.M."/>
            <person name="Banfield J.F."/>
        </authorList>
    </citation>
    <scope>NUCLEOTIDE SEQUENCE [LARGE SCALE GENOMIC DNA]</scope>
</reference>
<dbReference type="GO" id="GO:1990904">
    <property type="term" value="C:ribonucleoprotein complex"/>
    <property type="evidence" value="ECO:0007669"/>
    <property type="project" value="UniProtKB-KW"/>
</dbReference>
<dbReference type="NCBIfam" id="TIGR03632">
    <property type="entry name" value="uS11_bact"/>
    <property type="match status" value="1"/>
</dbReference>
<comment type="similarity">
    <text evidence="1 7 8">Belongs to the universal ribosomal protein uS11 family.</text>
</comment>
<dbReference type="GO" id="GO:0005840">
    <property type="term" value="C:ribosome"/>
    <property type="evidence" value="ECO:0007669"/>
    <property type="project" value="UniProtKB-KW"/>
</dbReference>
<evidence type="ECO:0000256" key="4">
    <source>
        <dbReference type="ARBA" id="ARBA00022980"/>
    </source>
</evidence>
<organism evidence="10 11">
    <name type="scientific">Candidatus Kerfeldbacteria bacterium CG08_land_8_20_14_0_20_43_14</name>
    <dbReference type="NCBI Taxonomy" id="2014246"/>
    <lineage>
        <taxon>Bacteria</taxon>
        <taxon>Candidatus Kerfeldiibacteriota</taxon>
    </lineage>
</organism>
<dbReference type="PIRSF" id="PIRSF002131">
    <property type="entry name" value="Ribosomal_S11"/>
    <property type="match status" value="1"/>
</dbReference>
<evidence type="ECO:0000313" key="11">
    <source>
        <dbReference type="Proteomes" id="UP000236845"/>
    </source>
</evidence>
<dbReference type="Gene3D" id="3.30.420.80">
    <property type="entry name" value="Ribosomal protein S11"/>
    <property type="match status" value="1"/>
</dbReference>
<proteinExistence type="inferred from homology"/>
<evidence type="ECO:0000256" key="5">
    <source>
        <dbReference type="ARBA" id="ARBA00023274"/>
    </source>
</evidence>
<keyword evidence="5 7" id="KW-0687">Ribonucleoprotein</keyword>
<feature type="compositionally biased region" description="Basic and acidic residues" evidence="9">
    <location>
        <begin position="1"/>
        <end position="22"/>
    </location>
</feature>
<dbReference type="PANTHER" id="PTHR11759">
    <property type="entry name" value="40S RIBOSOMAL PROTEIN S14/30S RIBOSOMAL PROTEIN S11"/>
    <property type="match status" value="1"/>
</dbReference>
<dbReference type="InterPro" id="IPR001971">
    <property type="entry name" value="Ribosomal_uS11"/>
</dbReference>
<dbReference type="EMBL" id="PEXW01000071">
    <property type="protein sequence ID" value="PIS40422.1"/>
    <property type="molecule type" value="Genomic_DNA"/>
</dbReference>
<evidence type="ECO:0000256" key="6">
    <source>
        <dbReference type="ARBA" id="ARBA00035160"/>
    </source>
</evidence>
<dbReference type="PROSITE" id="PS00054">
    <property type="entry name" value="RIBOSOMAL_S11"/>
    <property type="match status" value="1"/>
</dbReference>
<evidence type="ECO:0000256" key="2">
    <source>
        <dbReference type="ARBA" id="ARBA00022730"/>
    </source>
</evidence>
<evidence type="ECO:0000256" key="9">
    <source>
        <dbReference type="SAM" id="MobiDB-lite"/>
    </source>
</evidence>
<dbReference type="FunFam" id="3.30.420.80:FF:000010">
    <property type="entry name" value="30S ribosomal protein S11"/>
    <property type="match status" value="1"/>
</dbReference>
<dbReference type="InterPro" id="IPR019981">
    <property type="entry name" value="Ribosomal_uS11_bac-type"/>
</dbReference>
<dbReference type="InterPro" id="IPR036967">
    <property type="entry name" value="Ribosomal_uS11_sf"/>
</dbReference>